<keyword evidence="1" id="KW-0812">Transmembrane</keyword>
<reference evidence="2" key="1">
    <citation type="submission" date="2023-03" db="EMBL/GenBank/DDBJ databases">
        <title>Massive genome expansion in bonnet fungi (Mycena s.s.) driven by repeated elements and novel gene families across ecological guilds.</title>
        <authorList>
            <consortium name="Lawrence Berkeley National Laboratory"/>
            <person name="Harder C.B."/>
            <person name="Miyauchi S."/>
            <person name="Viragh M."/>
            <person name="Kuo A."/>
            <person name="Thoen E."/>
            <person name="Andreopoulos B."/>
            <person name="Lu D."/>
            <person name="Skrede I."/>
            <person name="Drula E."/>
            <person name="Henrissat B."/>
            <person name="Morin E."/>
            <person name="Kohler A."/>
            <person name="Barry K."/>
            <person name="LaButti K."/>
            <person name="Morin E."/>
            <person name="Salamov A."/>
            <person name="Lipzen A."/>
            <person name="Mereny Z."/>
            <person name="Hegedus B."/>
            <person name="Baldrian P."/>
            <person name="Stursova M."/>
            <person name="Weitz H."/>
            <person name="Taylor A."/>
            <person name="Grigoriev I.V."/>
            <person name="Nagy L.G."/>
            <person name="Martin F."/>
            <person name="Kauserud H."/>
        </authorList>
    </citation>
    <scope>NUCLEOTIDE SEQUENCE</scope>
    <source>
        <strain evidence="2">CBHHK182m</strain>
    </source>
</reference>
<proteinExistence type="predicted"/>
<keyword evidence="1" id="KW-1133">Transmembrane helix</keyword>
<gene>
    <name evidence="2" type="ORF">B0H16DRAFT_1659189</name>
</gene>
<evidence type="ECO:0000313" key="3">
    <source>
        <dbReference type="Proteomes" id="UP001215598"/>
    </source>
</evidence>
<protein>
    <submittedName>
        <fullName evidence="2">MFS general substrate transporter</fullName>
    </submittedName>
</protein>
<comment type="caution">
    <text evidence="2">The sequence shown here is derived from an EMBL/GenBank/DDBJ whole genome shotgun (WGS) entry which is preliminary data.</text>
</comment>
<dbReference type="Proteomes" id="UP001215598">
    <property type="component" value="Unassembled WGS sequence"/>
</dbReference>
<dbReference type="EMBL" id="JARKIB010000005">
    <property type="protein sequence ID" value="KAJ7779715.1"/>
    <property type="molecule type" value="Genomic_DNA"/>
</dbReference>
<sequence length="310" mass="33024">MAWSTIAGAWLIMFATFGWIGSLQSMTPFALGIISGKLFDEGYFHALEIFGGMTFIFSVFMLSPAKPPQYYQGVGMGIGLSFTFVPSISITGLASGIAVSGGAMGSTGFPISKGSLTYIDCVLFFSHLLPKIGFGSAVRATGYIILVFILVGNTLMRTRLLRRSKRPNTSKPDITSFFTHGAYMWTSLGVVLASIGMNFPVIYIQLFATQHSIAIMNGSSACERIIGNYLADVYGPINIQACCNLLTGARIWAVLGIHNTWSLGLVSILYGVFSANPASSARTGVAMAFCSLGFLASSPSQGALLTSSFH</sequence>
<keyword evidence="3" id="KW-1185">Reference proteome</keyword>
<accession>A0AAD7NY12</accession>
<keyword evidence="1" id="KW-0472">Membrane</keyword>
<evidence type="ECO:0000256" key="1">
    <source>
        <dbReference type="SAM" id="Phobius"/>
    </source>
</evidence>
<dbReference type="PANTHER" id="PTHR11360:SF234">
    <property type="entry name" value="MFS-TYPE TRANSPORTER DBAD-RELATED"/>
    <property type="match status" value="1"/>
</dbReference>
<dbReference type="SUPFAM" id="SSF103473">
    <property type="entry name" value="MFS general substrate transporter"/>
    <property type="match status" value="1"/>
</dbReference>
<feature type="transmembrane region" description="Helical" evidence="1">
    <location>
        <begin position="42"/>
        <end position="62"/>
    </location>
</feature>
<dbReference type="PANTHER" id="PTHR11360">
    <property type="entry name" value="MONOCARBOXYLATE TRANSPORTER"/>
    <property type="match status" value="1"/>
</dbReference>
<evidence type="ECO:0000313" key="2">
    <source>
        <dbReference type="EMBL" id="KAJ7779715.1"/>
    </source>
</evidence>
<organism evidence="2 3">
    <name type="scientific">Mycena metata</name>
    <dbReference type="NCBI Taxonomy" id="1033252"/>
    <lineage>
        <taxon>Eukaryota</taxon>
        <taxon>Fungi</taxon>
        <taxon>Dikarya</taxon>
        <taxon>Basidiomycota</taxon>
        <taxon>Agaricomycotina</taxon>
        <taxon>Agaricomycetes</taxon>
        <taxon>Agaricomycetidae</taxon>
        <taxon>Agaricales</taxon>
        <taxon>Marasmiineae</taxon>
        <taxon>Mycenaceae</taxon>
        <taxon>Mycena</taxon>
    </lineage>
</organism>
<name>A0AAD7NY12_9AGAR</name>
<feature type="transmembrane region" description="Helical" evidence="1">
    <location>
        <begin position="251"/>
        <end position="273"/>
    </location>
</feature>
<feature type="transmembrane region" description="Helical" evidence="1">
    <location>
        <begin position="177"/>
        <end position="197"/>
    </location>
</feature>
<dbReference type="InterPro" id="IPR050327">
    <property type="entry name" value="Proton-linked_MCT"/>
</dbReference>
<feature type="transmembrane region" description="Helical" evidence="1">
    <location>
        <begin position="74"/>
        <end position="99"/>
    </location>
</feature>
<feature type="transmembrane region" description="Helical" evidence="1">
    <location>
        <begin position="132"/>
        <end position="156"/>
    </location>
</feature>
<dbReference type="AlphaFoldDB" id="A0AAD7NY12"/>
<dbReference type="InterPro" id="IPR036259">
    <property type="entry name" value="MFS_trans_sf"/>
</dbReference>